<dbReference type="AlphaFoldDB" id="A0A0M2NLR8"/>
<comment type="similarity">
    <text evidence="1">Belongs to the peptidase C40 family.</text>
</comment>
<accession>A0A0M2NLR8</accession>
<keyword evidence="6" id="KW-1133">Transmembrane helix</keyword>
<feature type="compositionally biased region" description="Basic residues" evidence="5">
    <location>
        <begin position="63"/>
        <end position="75"/>
    </location>
</feature>
<dbReference type="PANTHER" id="PTHR47053:SF1">
    <property type="entry name" value="MUREIN DD-ENDOPEPTIDASE MEPH-RELATED"/>
    <property type="match status" value="1"/>
</dbReference>
<dbReference type="Pfam" id="PF00877">
    <property type="entry name" value="NLPC_P60"/>
    <property type="match status" value="1"/>
</dbReference>
<dbReference type="InterPro" id="IPR051202">
    <property type="entry name" value="Peptidase_C40"/>
</dbReference>
<protein>
    <submittedName>
        <fullName evidence="8">Putative secreted protein</fullName>
    </submittedName>
</protein>
<dbReference type="RefSeq" id="WP_046442550.1">
    <property type="nucleotide sequence ID" value="NZ_LAYJ01000053.1"/>
</dbReference>
<dbReference type="STRING" id="270498.CHK_0609"/>
<name>A0A0M2NLR8_9FIRM</name>
<keyword evidence="6" id="KW-0472">Membrane</keyword>
<keyword evidence="9" id="KW-1185">Reference proteome</keyword>
<gene>
    <name evidence="8" type="ORF">CHK_0609</name>
</gene>
<dbReference type="Proteomes" id="UP000034076">
    <property type="component" value="Unassembled WGS sequence"/>
</dbReference>
<feature type="compositionally biased region" description="Basic and acidic residues" evidence="5">
    <location>
        <begin position="21"/>
        <end position="34"/>
    </location>
</feature>
<evidence type="ECO:0000256" key="2">
    <source>
        <dbReference type="ARBA" id="ARBA00022670"/>
    </source>
</evidence>
<dbReference type="SUPFAM" id="SSF54001">
    <property type="entry name" value="Cysteine proteinases"/>
    <property type="match status" value="1"/>
</dbReference>
<evidence type="ECO:0000256" key="5">
    <source>
        <dbReference type="SAM" id="MobiDB-lite"/>
    </source>
</evidence>
<feature type="domain" description="NlpC/P60" evidence="7">
    <location>
        <begin position="411"/>
        <end position="546"/>
    </location>
</feature>
<evidence type="ECO:0000259" key="7">
    <source>
        <dbReference type="PROSITE" id="PS51935"/>
    </source>
</evidence>
<dbReference type="PROSITE" id="PS51935">
    <property type="entry name" value="NLPC_P60"/>
    <property type="match status" value="1"/>
</dbReference>
<keyword evidence="4" id="KW-0788">Thiol protease</keyword>
<dbReference type="EMBL" id="LAYJ01000053">
    <property type="protein sequence ID" value="KKI51926.1"/>
    <property type="molecule type" value="Genomic_DNA"/>
</dbReference>
<evidence type="ECO:0000313" key="9">
    <source>
        <dbReference type="Proteomes" id="UP000034076"/>
    </source>
</evidence>
<keyword evidence="2" id="KW-0645">Protease</keyword>
<evidence type="ECO:0000313" key="8">
    <source>
        <dbReference type="EMBL" id="KKI51926.1"/>
    </source>
</evidence>
<organism evidence="8 9">
    <name type="scientific">Christensenella hongkongensis</name>
    <dbReference type="NCBI Taxonomy" id="270498"/>
    <lineage>
        <taxon>Bacteria</taxon>
        <taxon>Bacillati</taxon>
        <taxon>Bacillota</taxon>
        <taxon>Clostridia</taxon>
        <taxon>Christensenellales</taxon>
        <taxon>Christensenellaceae</taxon>
        <taxon>Christensenella</taxon>
    </lineage>
</organism>
<sequence>MKEIRTKPTARAPRILSEAARTPKELLHKIHGEAEDTSGGRNEQEESPQQYAENRIQEAAQRSGRKAKEHGKQAIRKIYDVVKKNTPPQTTKTGATSARRSVRSARHAAKRTVKTTAKRTVKSVRHTVKAARNTVKASRRAVRTAKAAVKTAKMAAKAAQMAVRAARAAAKAAAAAAKAAAKITMAIVKAVIAAVKALVAAIAAGGWVVLLVILIVVVVIILVVFLMGIFFVDESGGLSVSETAAQVNEDFRLAIDTQISGLLAGGAYDKVNIIYDGNMDGDSDTVNNWRDILIVFSGNRMADGEPSIELTEESREELRRIFYAMNTVSYRTEAVQDTEHGNILNIYVTIDSKTWQEGAALFAFDKSQLQIAEELARPDYYPLFAELLGTDIYGGMTNGELTDIISGLPQGTKGTMIVQEALTRLGHPYSQPLRGQGDYVDCSYLTWWAYNQAGIDIPTTSVEQARYCQENGRNVGRSELQPGDLVFWSKTTCGCGRWNEIHHVGIYAGNNQVIEASSSKGCVVIQKLWGLDGGKWQVYSFARPGV</sequence>
<dbReference type="GO" id="GO:0006508">
    <property type="term" value="P:proteolysis"/>
    <property type="evidence" value="ECO:0007669"/>
    <property type="project" value="UniProtKB-KW"/>
</dbReference>
<feature type="transmembrane region" description="Helical" evidence="6">
    <location>
        <begin position="210"/>
        <end position="232"/>
    </location>
</feature>
<dbReference type="OrthoDB" id="5623881at2"/>
<evidence type="ECO:0000256" key="1">
    <source>
        <dbReference type="ARBA" id="ARBA00007074"/>
    </source>
</evidence>
<dbReference type="PANTHER" id="PTHR47053">
    <property type="entry name" value="MUREIN DD-ENDOPEPTIDASE MEPH-RELATED"/>
    <property type="match status" value="1"/>
</dbReference>
<comment type="caution">
    <text evidence="8">The sequence shown here is derived from an EMBL/GenBank/DDBJ whole genome shotgun (WGS) entry which is preliminary data.</text>
</comment>
<proteinExistence type="inferred from homology"/>
<evidence type="ECO:0000256" key="6">
    <source>
        <dbReference type="SAM" id="Phobius"/>
    </source>
</evidence>
<dbReference type="InterPro" id="IPR000064">
    <property type="entry name" value="NLP_P60_dom"/>
</dbReference>
<evidence type="ECO:0000256" key="3">
    <source>
        <dbReference type="ARBA" id="ARBA00022801"/>
    </source>
</evidence>
<dbReference type="Gene3D" id="3.90.1720.10">
    <property type="entry name" value="endopeptidase domain like (from Nostoc punctiforme)"/>
    <property type="match status" value="1"/>
</dbReference>
<evidence type="ECO:0000256" key="4">
    <source>
        <dbReference type="ARBA" id="ARBA00022807"/>
    </source>
</evidence>
<feature type="compositionally biased region" description="Basic residues" evidence="5">
    <location>
        <begin position="100"/>
        <end position="114"/>
    </location>
</feature>
<reference evidence="8 9" key="1">
    <citation type="submission" date="2015-04" db="EMBL/GenBank/DDBJ databases">
        <title>Draft genome sequence of bacteremic isolate Catabacter hongkongensis type strain HKU16T.</title>
        <authorList>
            <person name="Lau S.K."/>
            <person name="Teng J.L."/>
            <person name="Huang Y."/>
            <person name="Curreem S.O."/>
            <person name="Tsui S.K."/>
            <person name="Woo P.C."/>
        </authorList>
    </citation>
    <scope>NUCLEOTIDE SEQUENCE [LARGE SCALE GENOMIC DNA]</scope>
    <source>
        <strain evidence="8 9">HKU16</strain>
    </source>
</reference>
<dbReference type="InterPro" id="IPR038765">
    <property type="entry name" value="Papain-like_cys_pep_sf"/>
</dbReference>
<keyword evidence="6" id="KW-0812">Transmembrane</keyword>
<keyword evidence="3" id="KW-0378">Hydrolase</keyword>
<dbReference type="GO" id="GO:0008234">
    <property type="term" value="F:cysteine-type peptidase activity"/>
    <property type="evidence" value="ECO:0007669"/>
    <property type="project" value="UniProtKB-KW"/>
</dbReference>
<feature type="region of interest" description="Disordered" evidence="5">
    <location>
        <begin position="1"/>
        <end position="114"/>
    </location>
</feature>